<evidence type="ECO:0000313" key="1">
    <source>
        <dbReference type="EMBL" id="RSB26226.1"/>
    </source>
</evidence>
<dbReference type="RefSeq" id="WP_125366542.1">
    <property type="nucleotide sequence ID" value="NZ_RHWT01000047.1"/>
</dbReference>
<gene>
    <name evidence="1" type="ORF">EGK68_23075</name>
</gene>
<dbReference type="EMBL" id="RHWT01000047">
    <property type="protein sequence ID" value="RSB26226.1"/>
    <property type="molecule type" value="Genomic_DNA"/>
</dbReference>
<sequence>MHLHLTESSAEAGIYTTSEAERAYWLSREKAYLTAPVEIDVTAFHEAAGRMYPMNWQCNTAQDTETFMLQEMICGNVTEIYVRCGRRYFRMKDYSNTNHADIVRKVKEVFSPKTTGQK</sequence>
<organism evidence="1 2">
    <name type="scientific">Enterobacter cloacae</name>
    <dbReference type="NCBI Taxonomy" id="550"/>
    <lineage>
        <taxon>Bacteria</taxon>
        <taxon>Pseudomonadati</taxon>
        <taxon>Pseudomonadota</taxon>
        <taxon>Gammaproteobacteria</taxon>
        <taxon>Enterobacterales</taxon>
        <taxon>Enterobacteriaceae</taxon>
        <taxon>Enterobacter</taxon>
        <taxon>Enterobacter cloacae complex</taxon>
    </lineage>
</organism>
<evidence type="ECO:0000313" key="2">
    <source>
        <dbReference type="Proteomes" id="UP000275321"/>
    </source>
</evidence>
<dbReference type="Proteomes" id="UP000275321">
    <property type="component" value="Unassembled WGS sequence"/>
</dbReference>
<name>A0A3R8ZV73_ENTCL</name>
<reference evidence="1 2" key="1">
    <citation type="submission" date="2018-10" db="EMBL/GenBank/DDBJ databases">
        <title>Transmission dynamics of multidrug resistant bacteria on intensive care unit surfaces.</title>
        <authorList>
            <person name="D'Souza A.W."/>
            <person name="Potter R.F."/>
            <person name="Wallace M."/>
            <person name="Shupe A."/>
            <person name="Patel S."/>
            <person name="Sun S."/>
            <person name="Gul D."/>
            <person name="Kwon J.H."/>
            <person name="Andleeb S."/>
            <person name="Burnham C.-A.D."/>
            <person name="Dantas G."/>
        </authorList>
    </citation>
    <scope>NUCLEOTIDE SEQUENCE [LARGE SCALE GENOMIC DNA]</scope>
    <source>
        <strain evidence="1 2">EC_073</strain>
    </source>
</reference>
<comment type="caution">
    <text evidence="1">The sequence shown here is derived from an EMBL/GenBank/DDBJ whole genome shotgun (WGS) entry which is preliminary data.</text>
</comment>
<accession>A0A3R8ZV73</accession>
<dbReference type="AlphaFoldDB" id="A0A3R8ZV73"/>
<protein>
    <submittedName>
        <fullName evidence="1">Uncharacterized protein</fullName>
    </submittedName>
</protein>
<proteinExistence type="predicted"/>